<name>A0A9P0EP85_9HYPO</name>
<evidence type="ECO:0008006" key="3">
    <source>
        <dbReference type="Google" id="ProtNLM"/>
    </source>
</evidence>
<reference evidence="1" key="1">
    <citation type="submission" date="2021-10" db="EMBL/GenBank/DDBJ databases">
        <authorList>
            <person name="Piombo E."/>
        </authorList>
    </citation>
    <scope>NUCLEOTIDE SEQUENCE</scope>
</reference>
<keyword evidence="2" id="KW-1185">Reference proteome</keyword>
<protein>
    <recommendedName>
        <fullName evidence="3">SnoaL-like domain-containing protein</fullName>
    </recommendedName>
</protein>
<gene>
    <name evidence="1" type="ORF">CSOL1703_00018186</name>
</gene>
<accession>A0A9P0EP85</accession>
<proteinExistence type="predicted"/>
<evidence type="ECO:0000313" key="1">
    <source>
        <dbReference type="EMBL" id="CAH0056947.1"/>
    </source>
</evidence>
<comment type="caution">
    <text evidence="1">The sequence shown here is derived from an EMBL/GenBank/DDBJ whole genome shotgun (WGS) entry which is preliminary data.</text>
</comment>
<dbReference type="AlphaFoldDB" id="A0A9P0EP85"/>
<sequence>MEPSPEAFAAHAFEYDSATLDKPLADFIQKFYTFSDDKENPSSWAACFTEDAIMKKATTDVTGQISKVNLGSWKGQASRQHVVAKVFPFSCQAPDEVMLHGVSKYIYDDSTTGEMAWAARVHFKRFDDGKILIDFYHIFPSAPPKAA</sequence>
<dbReference type="OrthoDB" id="3468019at2759"/>
<dbReference type="Proteomes" id="UP000775872">
    <property type="component" value="Unassembled WGS sequence"/>
</dbReference>
<organism evidence="1 2">
    <name type="scientific">Clonostachys solani</name>
    <dbReference type="NCBI Taxonomy" id="160281"/>
    <lineage>
        <taxon>Eukaryota</taxon>
        <taxon>Fungi</taxon>
        <taxon>Dikarya</taxon>
        <taxon>Ascomycota</taxon>
        <taxon>Pezizomycotina</taxon>
        <taxon>Sordariomycetes</taxon>
        <taxon>Hypocreomycetidae</taxon>
        <taxon>Hypocreales</taxon>
        <taxon>Bionectriaceae</taxon>
        <taxon>Clonostachys</taxon>
    </lineage>
</organism>
<dbReference type="EMBL" id="CABFOC020000067">
    <property type="protein sequence ID" value="CAH0056947.1"/>
    <property type="molecule type" value="Genomic_DNA"/>
</dbReference>
<evidence type="ECO:0000313" key="2">
    <source>
        <dbReference type="Proteomes" id="UP000775872"/>
    </source>
</evidence>